<organism evidence="11">
    <name type="scientific">Zeugodacus cucurbitae</name>
    <name type="common">Melon fruit fly</name>
    <name type="synonym">Bactrocera cucurbitae</name>
    <dbReference type="NCBI Taxonomy" id="28588"/>
    <lineage>
        <taxon>Eukaryota</taxon>
        <taxon>Metazoa</taxon>
        <taxon>Ecdysozoa</taxon>
        <taxon>Arthropoda</taxon>
        <taxon>Hexapoda</taxon>
        <taxon>Insecta</taxon>
        <taxon>Pterygota</taxon>
        <taxon>Neoptera</taxon>
        <taxon>Endopterygota</taxon>
        <taxon>Diptera</taxon>
        <taxon>Brachycera</taxon>
        <taxon>Muscomorpha</taxon>
        <taxon>Tephritoidea</taxon>
        <taxon>Tephritidae</taxon>
        <taxon>Zeugodacus</taxon>
        <taxon>Zeugodacus</taxon>
    </lineage>
</organism>
<dbReference type="InterPro" id="IPR005203">
    <property type="entry name" value="Hemocyanin_C"/>
</dbReference>
<dbReference type="InterPro" id="IPR013788">
    <property type="entry name" value="Hemocyanin/hexamerin"/>
</dbReference>
<keyword evidence="5" id="KW-0479">Metal-binding</keyword>
<dbReference type="EMBL" id="GBXI01003694">
    <property type="protein sequence ID" value="JAD10598.1"/>
    <property type="molecule type" value="Transcribed_RNA"/>
</dbReference>
<evidence type="ECO:0000256" key="3">
    <source>
        <dbReference type="ARBA" id="ARBA00009928"/>
    </source>
</evidence>
<dbReference type="PROSITE" id="PS00210">
    <property type="entry name" value="HEMOCYANIN_2"/>
    <property type="match status" value="1"/>
</dbReference>
<evidence type="ECO:0000256" key="5">
    <source>
        <dbReference type="ARBA" id="ARBA00022723"/>
    </source>
</evidence>
<dbReference type="PROSITE" id="PS00498">
    <property type="entry name" value="TYROSINASE_2"/>
    <property type="match status" value="1"/>
</dbReference>
<evidence type="ECO:0000256" key="2">
    <source>
        <dbReference type="ARBA" id="ARBA00004613"/>
    </source>
</evidence>
<comment type="cofactor">
    <cofactor evidence="1">
        <name>Cu(2+)</name>
        <dbReference type="ChEBI" id="CHEBI:29036"/>
    </cofactor>
</comment>
<sequence>MSSEQNKKAINLLFQNPLEPVFATRDNGKAVLDVPDSFYTEQYTEVKEEIQNRFGEEVDVKIPIRDIKRKPNLDFAKPLTKRRQFSLFYAPHRRIAAQLIQLLLEPTTEEDFIALAAYVKDRVNAFLFQYTFSVAVQHRKDTNKLQVPVIVEQFPQNFVEPSVFQEARAEGKLVTDPGNRRRIEIPQNFTASDREEEQRLSYFREDIGVNSHHWHWHLVYPGSGPDEVVRKDRRGELFYYMHHQLMARYNVERFCNALAKLQPLNNIREPVEEGYFPKILCSLNSRTYPGRVAKTALKDIDRDGRVLELADIERWINRVVQSIDQGYVTDARGNNIPLDEVKGIDLLGDIIESSDLSVNPGFYGDLHNQGHNVISFSHDPDNRFLEDFGVMGDVTTAMRDPIFYRWHGYLDVLFNRFKEKLPVYSAPELGYDGISVTRADVRIISATKNIVNTLLTYWEKSDVDLAAGLDFGPGGSVYALFTHLQHSPFEYLIEVNNQSGTPKRGTCRIFLCPITDERGTSLTLNEQRQLAIELDKFNVNLMPGVNKINHAYSDSSVTIPYERSFRRIGTEHLPDNAQQLAEFRFCGCGWPAHMLLPKGKPEGMQFELFVMISNYEDDAVVQKNNAPDVCGDAASFCGLKDKLYPDKRAMGYPFDRRLPAETLNALTDNFSNMKKTPIKIIFRNEVVERKRN</sequence>
<evidence type="ECO:0000256" key="1">
    <source>
        <dbReference type="ARBA" id="ARBA00001973"/>
    </source>
</evidence>
<dbReference type="AlphaFoldDB" id="A0A0A1XJ98"/>
<dbReference type="SUPFAM" id="SSF48056">
    <property type="entry name" value="Di-copper centre-containing domain"/>
    <property type="match status" value="1"/>
</dbReference>
<keyword evidence="4" id="KW-0964">Secreted</keyword>
<dbReference type="InterPro" id="IPR014756">
    <property type="entry name" value="Ig_E-set"/>
</dbReference>
<keyword evidence="7" id="KW-0186">Copper</keyword>
<dbReference type="SUPFAM" id="SSF81296">
    <property type="entry name" value="E set domains"/>
    <property type="match status" value="1"/>
</dbReference>
<proteinExistence type="inferred from homology"/>
<dbReference type="Pfam" id="PF03723">
    <property type="entry name" value="Hemocyanin_C"/>
    <property type="match status" value="1"/>
</dbReference>
<dbReference type="GO" id="GO:0006582">
    <property type="term" value="P:melanin metabolic process"/>
    <property type="evidence" value="ECO:0007669"/>
    <property type="project" value="UniProtKB-ARBA"/>
</dbReference>
<dbReference type="PROSITE" id="PS00209">
    <property type="entry name" value="HEMOCYANIN_1"/>
    <property type="match status" value="1"/>
</dbReference>
<dbReference type="GO" id="GO:0046872">
    <property type="term" value="F:metal ion binding"/>
    <property type="evidence" value="ECO:0007669"/>
    <property type="project" value="UniProtKB-KW"/>
</dbReference>
<protein>
    <submittedName>
        <fullName evidence="11">Phenoloxidase subunit A3</fullName>
    </submittedName>
</protein>
<dbReference type="Gene3D" id="2.60.40.1520">
    <property type="entry name" value="Hemocyanin, C-terminal domain"/>
    <property type="match status" value="1"/>
</dbReference>
<dbReference type="InterPro" id="IPR000896">
    <property type="entry name" value="Hemocyanin/hexamerin_mid_dom"/>
</dbReference>
<dbReference type="InterPro" id="IPR002227">
    <property type="entry name" value="Tyrosinase_Cu-bd"/>
</dbReference>
<dbReference type="PANTHER" id="PTHR11511:SF24">
    <property type="entry name" value="GH04080P"/>
    <property type="match status" value="1"/>
</dbReference>
<dbReference type="GO" id="GO:0004503">
    <property type="term" value="F:tyrosinase activity"/>
    <property type="evidence" value="ECO:0007669"/>
    <property type="project" value="UniProtKB-ARBA"/>
</dbReference>
<accession>A0A0A1XJ98</accession>
<dbReference type="PANTHER" id="PTHR11511">
    <property type="entry name" value="LARVAL STORAGE PROTEIN/PHENOLOXIDASE"/>
    <property type="match status" value="1"/>
</dbReference>
<dbReference type="Gene3D" id="1.10.1280.10">
    <property type="entry name" value="Di-copper center containing domain from catechol oxidase"/>
    <property type="match status" value="1"/>
</dbReference>
<keyword evidence="6" id="KW-0560">Oxidoreductase</keyword>
<dbReference type="SUPFAM" id="SSF48050">
    <property type="entry name" value="Hemocyanin, N-terminal domain"/>
    <property type="match status" value="1"/>
</dbReference>
<evidence type="ECO:0000256" key="6">
    <source>
        <dbReference type="ARBA" id="ARBA00023002"/>
    </source>
</evidence>
<name>A0A0A1XJ98_ZEUCU</name>
<feature type="domain" description="Tyrosinase copper-binding" evidence="10">
    <location>
        <begin position="400"/>
        <end position="411"/>
    </location>
</feature>
<comment type="subcellular location">
    <subcellularLocation>
        <location evidence="2">Secreted</location>
    </subcellularLocation>
</comment>
<evidence type="ECO:0000256" key="8">
    <source>
        <dbReference type="ARBA" id="ARBA00023033"/>
    </source>
</evidence>
<keyword evidence="9" id="KW-1015">Disulfide bond</keyword>
<dbReference type="Gene3D" id="1.20.1370.10">
    <property type="entry name" value="Hemocyanin, N-terminal domain"/>
    <property type="match status" value="1"/>
</dbReference>
<reference evidence="11" key="2">
    <citation type="journal article" date="2015" name="Gigascience">
        <title>Reconstructing a comprehensive transcriptome assembly of a white-pupal translocated strain of the pest fruit fly Bactrocera cucurbitae.</title>
        <authorList>
            <person name="Sim S.B."/>
            <person name="Calla B."/>
            <person name="Hall B."/>
            <person name="DeRego T."/>
            <person name="Geib S.M."/>
        </authorList>
    </citation>
    <scope>NUCLEOTIDE SEQUENCE</scope>
</reference>
<dbReference type="FunFam" id="1.10.1280.10:FF:000004">
    <property type="entry name" value="Hemocyanin subunit 2"/>
    <property type="match status" value="1"/>
</dbReference>
<gene>
    <name evidence="11" type="primary">proPo-A3_3</name>
    <name evidence="11" type="ORF">g.19488</name>
</gene>
<evidence type="ECO:0000256" key="9">
    <source>
        <dbReference type="ARBA" id="ARBA00023157"/>
    </source>
</evidence>
<keyword evidence="8" id="KW-0503">Monooxygenase</keyword>
<dbReference type="InterPro" id="IPR036697">
    <property type="entry name" value="Hemocyanin_N_sf"/>
</dbReference>
<evidence type="ECO:0000313" key="11">
    <source>
        <dbReference type="EMBL" id="JAD10598.1"/>
    </source>
</evidence>
<evidence type="ECO:0000256" key="7">
    <source>
        <dbReference type="ARBA" id="ARBA00023008"/>
    </source>
</evidence>
<reference evidence="11" key="1">
    <citation type="submission" date="2014-11" db="EMBL/GenBank/DDBJ databases">
        <authorList>
            <person name="Geib S."/>
        </authorList>
    </citation>
    <scope>NUCLEOTIDE SEQUENCE</scope>
</reference>
<dbReference type="InterPro" id="IPR008922">
    <property type="entry name" value="Di-copper_centre_dom_sf"/>
</dbReference>
<dbReference type="Pfam" id="PF00372">
    <property type="entry name" value="Hemocyanin_M"/>
    <property type="match status" value="1"/>
</dbReference>
<dbReference type="FunFam" id="2.60.40.1520:FF:000001">
    <property type="entry name" value="Hemocyanin subunit 2"/>
    <property type="match status" value="1"/>
</dbReference>
<dbReference type="Pfam" id="PF03722">
    <property type="entry name" value="Hemocyanin_N"/>
    <property type="match status" value="1"/>
</dbReference>
<dbReference type="InterPro" id="IPR037020">
    <property type="entry name" value="Hemocyanin_C_sf"/>
</dbReference>
<dbReference type="GO" id="GO:0004097">
    <property type="term" value="F:catechol oxidase activity"/>
    <property type="evidence" value="ECO:0007669"/>
    <property type="project" value="UniProtKB-ARBA"/>
</dbReference>
<evidence type="ECO:0000259" key="10">
    <source>
        <dbReference type="PROSITE" id="PS00498"/>
    </source>
</evidence>
<dbReference type="GO" id="GO:0005576">
    <property type="term" value="C:extracellular region"/>
    <property type="evidence" value="ECO:0007669"/>
    <property type="project" value="UniProtKB-SubCell"/>
</dbReference>
<evidence type="ECO:0000256" key="4">
    <source>
        <dbReference type="ARBA" id="ARBA00022525"/>
    </source>
</evidence>
<dbReference type="InterPro" id="IPR005204">
    <property type="entry name" value="Hemocyanin_N"/>
</dbReference>
<comment type="similarity">
    <text evidence="3">Belongs to the tyrosinase family.</text>
</comment>
<dbReference type="PRINTS" id="PR00187">
    <property type="entry name" value="HAEMOCYANIN"/>
</dbReference>